<comment type="caution">
    <text evidence="8">The sequence shown here is derived from an EMBL/GenBank/DDBJ whole genome shotgun (WGS) entry which is preliminary data.</text>
</comment>
<keyword evidence="5" id="KW-1133">Transmembrane helix</keyword>
<sequence length="424" mass="44739">MSQATLRPALLRGSPRILAGVCSGVAAHLQVPVKWVRIGFAVSSLLAGAGIVLYAWLWIFLPSALDAQRDAARSTGTRRFTLAEEFGGRTEATESDPASAARQASLRQILIGLALLVVAALAVAQLLGTQIRWDIIWPVLVIVAGAVLAWTQLDEGGRAGLRRSTGALGAAGLARLLVGVGLVVAGLLLLLSGAVGLGALLSGLAVALAVIVGLVLVLLPWGLRFWRDYVSERANRVRAAERADIAAHLHDSVLQTLALIQKRAEDPARVVALARSQERELRSWLYDESERTDGEIGEAIRAAAAEIEELYLVSINVVVVGERVGAPGHDALLQATREAMANAAKHAGGTISVYVEASEAAVEVFVRDRGEGFDPEAVSADRHGVRESIIGRMARNGGRAAIKSNSGGTEVHLAMDTKNGEDDD</sequence>
<evidence type="ECO:0000259" key="7">
    <source>
        <dbReference type="Pfam" id="PF04024"/>
    </source>
</evidence>
<evidence type="ECO:0000259" key="6">
    <source>
        <dbReference type="Pfam" id="PF02518"/>
    </source>
</evidence>
<feature type="region of interest" description="Disordered" evidence="4">
    <location>
        <begin position="400"/>
        <end position="424"/>
    </location>
</feature>
<evidence type="ECO:0000313" key="9">
    <source>
        <dbReference type="Proteomes" id="UP000323856"/>
    </source>
</evidence>
<feature type="domain" description="Histidine kinase/HSP90-like ATPase" evidence="6">
    <location>
        <begin position="330"/>
        <end position="416"/>
    </location>
</feature>
<keyword evidence="1" id="KW-0808">Transferase</keyword>
<dbReference type="GO" id="GO:0000160">
    <property type="term" value="P:phosphorelay signal transduction system"/>
    <property type="evidence" value="ECO:0007669"/>
    <property type="project" value="UniProtKB-KW"/>
</dbReference>
<proteinExistence type="predicted"/>
<reference evidence="8 9" key="1">
    <citation type="submission" date="2019-07" db="EMBL/GenBank/DDBJ databases">
        <title>Analysis of the biochemical properties, biological activity and biotechnological potential of siderophores and biosurfactants produced by Antarctic psychrotolerant bacteria.</title>
        <authorList>
            <person name="Styczynski M."/>
            <person name="Krucon T."/>
            <person name="Decewicz P."/>
            <person name="Dziewit L."/>
        </authorList>
    </citation>
    <scope>NUCLEOTIDE SEQUENCE [LARGE SCALE GENOMIC DNA]</scope>
    <source>
        <strain evidence="8 9">ANT_H27</strain>
    </source>
</reference>
<evidence type="ECO:0000313" key="8">
    <source>
        <dbReference type="EMBL" id="KAA0977849.1"/>
    </source>
</evidence>
<feature type="transmembrane region" description="Helical" evidence="5">
    <location>
        <begin position="38"/>
        <end position="61"/>
    </location>
</feature>
<keyword evidence="5" id="KW-0812">Transmembrane</keyword>
<dbReference type="InterPro" id="IPR036890">
    <property type="entry name" value="HATPase_C_sf"/>
</dbReference>
<dbReference type="Gene3D" id="3.30.565.10">
    <property type="entry name" value="Histidine kinase-like ATPase, C-terminal domain"/>
    <property type="match status" value="1"/>
</dbReference>
<dbReference type="Pfam" id="PF02518">
    <property type="entry name" value="HATPase_c"/>
    <property type="match status" value="1"/>
</dbReference>
<dbReference type="InterPro" id="IPR050482">
    <property type="entry name" value="Sensor_HK_TwoCompSys"/>
</dbReference>
<organism evidence="8 9">
    <name type="scientific">Paeniglutamicibacter gangotriensis</name>
    <dbReference type="NCBI Taxonomy" id="254787"/>
    <lineage>
        <taxon>Bacteria</taxon>
        <taxon>Bacillati</taxon>
        <taxon>Actinomycetota</taxon>
        <taxon>Actinomycetes</taxon>
        <taxon>Micrococcales</taxon>
        <taxon>Micrococcaceae</taxon>
        <taxon>Paeniglutamicibacter</taxon>
    </lineage>
</organism>
<dbReference type="EMBL" id="VOBL01000005">
    <property type="protein sequence ID" value="KAA0977849.1"/>
    <property type="molecule type" value="Genomic_DNA"/>
</dbReference>
<feature type="transmembrane region" description="Helical" evidence="5">
    <location>
        <begin position="197"/>
        <end position="223"/>
    </location>
</feature>
<feature type="transmembrane region" description="Helical" evidence="5">
    <location>
        <begin position="135"/>
        <end position="153"/>
    </location>
</feature>
<dbReference type="Proteomes" id="UP000323856">
    <property type="component" value="Unassembled WGS sequence"/>
</dbReference>
<dbReference type="Pfam" id="PF04024">
    <property type="entry name" value="PspC"/>
    <property type="match status" value="1"/>
</dbReference>
<accession>A0A5B0EKH3</accession>
<dbReference type="InterPro" id="IPR003594">
    <property type="entry name" value="HATPase_dom"/>
</dbReference>
<dbReference type="AlphaFoldDB" id="A0A5B0EKH3"/>
<feature type="compositionally biased region" description="Basic and acidic residues" evidence="4">
    <location>
        <begin position="413"/>
        <end position="424"/>
    </location>
</feature>
<dbReference type="OrthoDB" id="3534856at2"/>
<dbReference type="RefSeq" id="WP_149619054.1">
    <property type="nucleotide sequence ID" value="NZ_VOBL01000005.1"/>
</dbReference>
<dbReference type="InterPro" id="IPR007168">
    <property type="entry name" value="Phageshock_PspC_N"/>
</dbReference>
<keyword evidence="2" id="KW-0418">Kinase</keyword>
<evidence type="ECO:0000256" key="2">
    <source>
        <dbReference type="ARBA" id="ARBA00022777"/>
    </source>
</evidence>
<feature type="transmembrane region" description="Helical" evidence="5">
    <location>
        <begin position="109"/>
        <end position="129"/>
    </location>
</feature>
<evidence type="ECO:0000256" key="4">
    <source>
        <dbReference type="SAM" id="MobiDB-lite"/>
    </source>
</evidence>
<feature type="transmembrane region" description="Helical" evidence="5">
    <location>
        <begin position="165"/>
        <end position="191"/>
    </location>
</feature>
<dbReference type="GO" id="GO:0016301">
    <property type="term" value="F:kinase activity"/>
    <property type="evidence" value="ECO:0007669"/>
    <property type="project" value="UniProtKB-KW"/>
</dbReference>
<feature type="domain" description="Phage shock protein PspC N-terminal" evidence="7">
    <location>
        <begin position="14"/>
        <end position="63"/>
    </location>
</feature>
<dbReference type="PANTHER" id="PTHR24421">
    <property type="entry name" value="NITRATE/NITRITE SENSOR PROTEIN NARX-RELATED"/>
    <property type="match status" value="1"/>
</dbReference>
<evidence type="ECO:0000256" key="3">
    <source>
        <dbReference type="ARBA" id="ARBA00023012"/>
    </source>
</evidence>
<keyword evidence="5" id="KW-0472">Membrane</keyword>
<gene>
    <name evidence="8" type="ORF">FQ154_06200</name>
</gene>
<evidence type="ECO:0000256" key="1">
    <source>
        <dbReference type="ARBA" id="ARBA00022679"/>
    </source>
</evidence>
<keyword evidence="3" id="KW-0902">Two-component regulatory system</keyword>
<protein>
    <submittedName>
        <fullName evidence="8">PspC domain-containing protein</fullName>
    </submittedName>
</protein>
<dbReference type="PANTHER" id="PTHR24421:SF61">
    <property type="entry name" value="OXYGEN SENSOR HISTIDINE KINASE NREB"/>
    <property type="match status" value="1"/>
</dbReference>
<evidence type="ECO:0000256" key="5">
    <source>
        <dbReference type="SAM" id="Phobius"/>
    </source>
</evidence>
<dbReference type="SUPFAM" id="SSF55874">
    <property type="entry name" value="ATPase domain of HSP90 chaperone/DNA topoisomerase II/histidine kinase"/>
    <property type="match status" value="1"/>
</dbReference>
<name>A0A5B0EKH3_9MICC</name>